<evidence type="ECO:0000256" key="4">
    <source>
        <dbReference type="ARBA" id="ARBA00022692"/>
    </source>
</evidence>
<keyword evidence="5 7" id="KW-1133">Transmembrane helix</keyword>
<dbReference type="STRING" id="76731.RD2015_2178"/>
<evidence type="ECO:0000256" key="5">
    <source>
        <dbReference type="ARBA" id="ARBA00022989"/>
    </source>
</evidence>
<feature type="transmembrane region" description="Helical" evidence="7">
    <location>
        <begin position="181"/>
        <end position="201"/>
    </location>
</feature>
<dbReference type="PIRSF" id="PIRSF006066">
    <property type="entry name" value="HI0050"/>
    <property type="match status" value="1"/>
</dbReference>
<feature type="transmembrane region" description="Helical" evidence="7">
    <location>
        <begin position="275"/>
        <end position="297"/>
    </location>
</feature>
<evidence type="ECO:0000313" key="8">
    <source>
        <dbReference type="EMBL" id="ALV06650.1"/>
    </source>
</evidence>
<dbReference type="PANTHER" id="PTHR33362:SF2">
    <property type="entry name" value="TRAP TRANSPORTER LARGE PERMEASE PROTEIN"/>
    <property type="match status" value="1"/>
</dbReference>
<dbReference type="KEGG" id="rdp:RD2015_2178"/>
<evidence type="ECO:0000256" key="6">
    <source>
        <dbReference type="ARBA" id="ARBA00023136"/>
    </source>
</evidence>
<feature type="transmembrane region" description="Helical" evidence="7">
    <location>
        <begin position="155"/>
        <end position="175"/>
    </location>
</feature>
<proteinExistence type="inferred from homology"/>
<organism evidence="8 9">
    <name type="scientific">Roseateles depolymerans</name>
    <dbReference type="NCBI Taxonomy" id="76731"/>
    <lineage>
        <taxon>Bacteria</taxon>
        <taxon>Pseudomonadati</taxon>
        <taxon>Pseudomonadota</taxon>
        <taxon>Betaproteobacteria</taxon>
        <taxon>Burkholderiales</taxon>
        <taxon>Sphaerotilaceae</taxon>
        <taxon>Roseateles</taxon>
    </lineage>
</organism>
<evidence type="ECO:0000313" key="9">
    <source>
        <dbReference type="Proteomes" id="UP000060699"/>
    </source>
</evidence>
<dbReference type="Proteomes" id="UP000060699">
    <property type="component" value="Chromosome"/>
</dbReference>
<feature type="transmembrane region" description="Helical" evidence="7">
    <location>
        <begin position="50"/>
        <end position="70"/>
    </location>
</feature>
<protein>
    <recommendedName>
        <fullName evidence="7">TRAP transporter large permease protein</fullName>
    </recommendedName>
</protein>
<gene>
    <name evidence="8" type="ORF">RD2015_2178</name>
</gene>
<keyword evidence="6 7" id="KW-0472">Membrane</keyword>
<feature type="transmembrane region" description="Helical" evidence="7">
    <location>
        <begin position="379"/>
        <end position="396"/>
    </location>
</feature>
<dbReference type="AlphaFoldDB" id="A0A0U3MQT0"/>
<dbReference type="GO" id="GO:0022857">
    <property type="term" value="F:transmembrane transporter activity"/>
    <property type="evidence" value="ECO:0007669"/>
    <property type="project" value="UniProtKB-UniRule"/>
</dbReference>
<comment type="subunit">
    <text evidence="7">The complex comprises the extracytoplasmic solute receptor protein and the two transmembrane proteins.</text>
</comment>
<dbReference type="PANTHER" id="PTHR33362">
    <property type="entry name" value="SIALIC ACID TRAP TRANSPORTER PERMEASE PROTEIN SIAT-RELATED"/>
    <property type="match status" value="1"/>
</dbReference>
<dbReference type="NCBIfam" id="TIGR00786">
    <property type="entry name" value="dctM"/>
    <property type="match status" value="1"/>
</dbReference>
<keyword evidence="9" id="KW-1185">Reference proteome</keyword>
<dbReference type="PATRIC" id="fig|76731.3.peg.2231"/>
<keyword evidence="7" id="KW-0813">Transport</keyword>
<name>A0A0U3MQT0_9BURK</name>
<comment type="subcellular location">
    <subcellularLocation>
        <location evidence="1 7">Cell inner membrane</location>
        <topology evidence="1 7">Multi-pass membrane protein</topology>
    </subcellularLocation>
</comment>
<feature type="transmembrane region" description="Helical" evidence="7">
    <location>
        <begin position="403"/>
        <end position="424"/>
    </location>
</feature>
<evidence type="ECO:0000256" key="1">
    <source>
        <dbReference type="ARBA" id="ARBA00004429"/>
    </source>
</evidence>
<comment type="similarity">
    <text evidence="7">Belongs to the TRAP transporter large permease family.</text>
</comment>
<evidence type="ECO:0000256" key="7">
    <source>
        <dbReference type="RuleBase" id="RU369079"/>
    </source>
</evidence>
<reference evidence="8 9" key="1">
    <citation type="submission" date="2015-12" db="EMBL/GenBank/DDBJ databases">
        <title>Complete genome of Roseateles depolymerans KCTC 42856.</title>
        <authorList>
            <person name="Kim K.M."/>
        </authorList>
    </citation>
    <scope>NUCLEOTIDE SEQUENCE [LARGE SCALE GENOMIC DNA]</scope>
    <source>
        <strain evidence="8 9">KCTC 42856</strain>
    </source>
</reference>
<feature type="transmembrane region" description="Helical" evidence="7">
    <location>
        <begin position="213"/>
        <end position="239"/>
    </location>
</feature>
<comment type="caution">
    <text evidence="7">Lacks conserved residue(s) required for the propagation of feature annotation.</text>
</comment>
<accession>A0A0U3MQT0</accession>
<dbReference type="OrthoDB" id="9777699at2"/>
<keyword evidence="3 7" id="KW-0997">Cell inner membrane</keyword>
<keyword evidence="4 7" id="KW-0812">Transmembrane</keyword>
<dbReference type="InterPro" id="IPR010656">
    <property type="entry name" value="DctM"/>
</dbReference>
<dbReference type="Pfam" id="PF06808">
    <property type="entry name" value="DctM"/>
    <property type="match status" value="1"/>
</dbReference>
<keyword evidence="2" id="KW-1003">Cell membrane</keyword>
<evidence type="ECO:0000256" key="3">
    <source>
        <dbReference type="ARBA" id="ARBA00022519"/>
    </source>
</evidence>
<feature type="transmembrane region" description="Helical" evidence="7">
    <location>
        <begin position="317"/>
        <end position="342"/>
    </location>
</feature>
<comment type="function">
    <text evidence="7">Part of the tripartite ATP-independent periplasmic (TRAP) transport system.</text>
</comment>
<feature type="transmembrane region" description="Helical" evidence="7">
    <location>
        <begin position="245"/>
        <end position="263"/>
    </location>
</feature>
<dbReference type="GO" id="GO:0005886">
    <property type="term" value="C:plasma membrane"/>
    <property type="evidence" value="ECO:0007669"/>
    <property type="project" value="UniProtKB-SubCell"/>
</dbReference>
<dbReference type="RefSeq" id="WP_058934893.1">
    <property type="nucleotide sequence ID" value="NZ_CP013729.1"/>
</dbReference>
<dbReference type="EMBL" id="CP013729">
    <property type="protein sequence ID" value="ALV06650.1"/>
    <property type="molecule type" value="Genomic_DNA"/>
</dbReference>
<dbReference type="InterPro" id="IPR004681">
    <property type="entry name" value="TRAP_DctM"/>
</dbReference>
<evidence type="ECO:0000256" key="2">
    <source>
        <dbReference type="ARBA" id="ARBA00022475"/>
    </source>
</evidence>
<sequence length="433" mass="45425">MELTVLLVSFSVLLVLGVPVAFSIGLASVATILAAGLPIAVVFQKMVGGMQIFSFLAIPFFIFAGELMLYGGIADRIVRFANSLVGHVRGGLGMSNVLGCTLFGGVAGSPLADVSAMGSVMIPLMKKEGYDADYAVNVTTHAALVGALMPTSHNLIIFTLATTGIASVSVFSLILAGVIPALLLTVCNLAAAYYVAVKRGYSTHGQFPGWKEVLVALLGAMPGLLVVVIILAGILSGIFTATESAATAVFWALLVTVLAYRSLSWEHFLKACAKACKTTGVVLFLIGISSAFGYFMALYEVPQKTGDLMKSITSEPWVIFLMINLLLFVLGTFLDMAATILICTPIFLPIASQFGMDPVQFGIVMLINCALGLNTPPVGVTQFVGCAIGGVSVGQVMRSILPFYGALGVTLMLVTYVPSLSLWLPRLFNPAAG</sequence>